<evidence type="ECO:0000313" key="2">
    <source>
        <dbReference type="Proteomes" id="UP001596990"/>
    </source>
</evidence>
<reference evidence="2" key="1">
    <citation type="journal article" date="2019" name="Int. J. Syst. Evol. Microbiol.">
        <title>The Global Catalogue of Microorganisms (GCM) 10K type strain sequencing project: providing services to taxonomists for standard genome sequencing and annotation.</title>
        <authorList>
            <consortium name="The Broad Institute Genomics Platform"/>
            <consortium name="The Broad Institute Genome Sequencing Center for Infectious Disease"/>
            <person name="Wu L."/>
            <person name="Ma J."/>
        </authorList>
    </citation>
    <scope>NUCLEOTIDE SEQUENCE [LARGE SCALE GENOMIC DNA]</scope>
    <source>
        <strain evidence="2">CCUG 56607</strain>
    </source>
</reference>
<dbReference type="EC" id="3.6.1.23" evidence="1"/>
<dbReference type="GO" id="GO:0004170">
    <property type="term" value="F:dUTP diphosphatase activity"/>
    <property type="evidence" value="ECO:0007669"/>
    <property type="project" value="UniProtKB-EC"/>
</dbReference>
<dbReference type="InterPro" id="IPR014871">
    <property type="entry name" value="dUTPase/dCTP_pyrophosphatase"/>
</dbReference>
<dbReference type="PIRSF" id="PIRSF030140">
    <property type="entry name" value="UCP030140"/>
    <property type="match status" value="1"/>
</dbReference>
<dbReference type="Proteomes" id="UP001596990">
    <property type="component" value="Unassembled WGS sequence"/>
</dbReference>
<comment type="caution">
    <text evidence="1">The sequence shown here is derived from an EMBL/GenBank/DDBJ whole genome shotgun (WGS) entry which is preliminary data.</text>
</comment>
<dbReference type="CDD" id="cd11527">
    <property type="entry name" value="NTP-PPase_dUTPase"/>
    <property type="match status" value="1"/>
</dbReference>
<dbReference type="InterPro" id="IPR016947">
    <property type="entry name" value="UCP030140"/>
</dbReference>
<sequence length="160" mass="18920">MDWTRLFQMQYELDRYIETNQQVEKDDLFNKKTLALMVEVGELANETRTFKFWSKKPASERAVILEEYVDGIHFLMSLGLELGHRYDSTALSGPEDLTDAFHQVYEGIVTLKNKQDQETYQQLFQDYLYLGELLGFSEEDIVDAYDAKNKVNYERQQNDY</sequence>
<proteinExistence type="predicted"/>
<dbReference type="EMBL" id="JBHTKL010000001">
    <property type="protein sequence ID" value="MFD1018983.1"/>
    <property type="molecule type" value="Genomic_DNA"/>
</dbReference>
<keyword evidence="1" id="KW-0378">Hydrolase</keyword>
<dbReference type="Gene3D" id="1.10.4010.10">
    <property type="entry name" value="Type II deoxyuridine triphosphatase"/>
    <property type="match status" value="1"/>
</dbReference>
<protein>
    <submittedName>
        <fullName evidence="1">dUTP diphosphatase</fullName>
        <ecNumber evidence="1">3.6.1.23</ecNumber>
    </submittedName>
</protein>
<accession>A0ABW3L2V0</accession>
<gene>
    <name evidence="1" type="ORF">ACFQ2J_07205</name>
</gene>
<organism evidence="1 2">
    <name type="scientific">Thalassobacillus hwangdonensis</name>
    <dbReference type="NCBI Taxonomy" id="546108"/>
    <lineage>
        <taxon>Bacteria</taxon>
        <taxon>Bacillati</taxon>
        <taxon>Bacillota</taxon>
        <taxon>Bacilli</taxon>
        <taxon>Bacillales</taxon>
        <taxon>Bacillaceae</taxon>
        <taxon>Thalassobacillus</taxon>
    </lineage>
</organism>
<dbReference type="SUPFAM" id="SSF101386">
    <property type="entry name" value="all-alpha NTP pyrophosphatases"/>
    <property type="match status" value="1"/>
</dbReference>
<name>A0ABW3L2V0_9BACI</name>
<dbReference type="Pfam" id="PF08761">
    <property type="entry name" value="dUTPase_2"/>
    <property type="match status" value="1"/>
</dbReference>
<keyword evidence="2" id="KW-1185">Reference proteome</keyword>
<evidence type="ECO:0000313" key="1">
    <source>
        <dbReference type="EMBL" id="MFD1018983.1"/>
    </source>
</evidence>
<dbReference type="RefSeq" id="WP_386057932.1">
    <property type="nucleotide sequence ID" value="NZ_JBHTKL010000001.1"/>
</dbReference>